<keyword evidence="2" id="KW-1185">Reference proteome</keyword>
<comment type="caution">
    <text evidence="1">The sequence shown here is derived from an EMBL/GenBank/DDBJ whole genome shotgun (WGS) entry which is preliminary data.</text>
</comment>
<dbReference type="EMBL" id="JAENHL010000004">
    <property type="protein sequence ID" value="MBK1865323.1"/>
    <property type="molecule type" value="Genomic_DNA"/>
</dbReference>
<name>A0ACC5QY79_9HYPH</name>
<evidence type="ECO:0000313" key="1">
    <source>
        <dbReference type="EMBL" id="MBK1865323.1"/>
    </source>
</evidence>
<organism evidence="1 2">
    <name type="scientific">Taklimakanibacter albus</name>
    <dbReference type="NCBI Taxonomy" id="2800327"/>
    <lineage>
        <taxon>Bacteria</taxon>
        <taxon>Pseudomonadati</taxon>
        <taxon>Pseudomonadota</taxon>
        <taxon>Alphaproteobacteria</taxon>
        <taxon>Hyphomicrobiales</taxon>
        <taxon>Aestuariivirgaceae</taxon>
        <taxon>Taklimakanibacter</taxon>
    </lineage>
</organism>
<accession>A0ACC5QY79</accession>
<reference evidence="1" key="1">
    <citation type="submission" date="2021-01" db="EMBL/GenBank/DDBJ databases">
        <authorList>
            <person name="Sun Q."/>
        </authorList>
    </citation>
    <scope>NUCLEOTIDE SEQUENCE</scope>
    <source>
        <strain evidence="1">YIM B02566</strain>
    </source>
</reference>
<dbReference type="Proteomes" id="UP000616151">
    <property type="component" value="Unassembled WGS sequence"/>
</dbReference>
<gene>
    <name evidence="1" type="ORF">JHL16_03080</name>
</gene>
<sequence>MTSPVDPSAYKEALIFLGTAGVVIPIFRKLGISSILGFLIVGALVGPYMLGGLAQTYPWLANFVFTESEEFSQLAELGVVFLLFLIGIELSFERLLTLRRLVFGLGGLQMLVTTVVLMLIGLWLGLDPAEALIIGSVLSLSSTAIVVQLLSDAKRLGTQAGRASFSVLLFQDLAVIPILLLISVLGANEEGFTFADILTAIAQALIAIAVIVIVGRFLLRPLLRLVAATRSGDLFMATTLLIAVGAGYAASLAGLSMALGAFLAGLLLAETEFRREIEAIIEPFKGLLLGAFFLLVGMDIDLNQVFSYPVVFILSAVALIVVKALLFWLIAGLFKIDRKARIETALLLGPGGEFAFVAMAAAVATGVVTSIVSDALLIIVSLSMASIPLLDYLSRPLSRTILKAAPEMPMEAPPETNEARVIIAGFGRVGRLIGTMLEEHKIPYIAVDTDPQVVASERKLGKPIYYGDAARPEFLRRCHIAHMQVIAVTMDQPKKVEDVTVAARAERADIKIIARARDDRHAVKLYGLGVTEAVPETIEASLQLGESVLVGAGLAMGLAIASVHEQRDVFRKMLGRPNRKEELALARRRKARGISRANEET</sequence>
<evidence type="ECO:0000313" key="2">
    <source>
        <dbReference type="Proteomes" id="UP000616151"/>
    </source>
</evidence>
<proteinExistence type="predicted"/>
<protein>
    <submittedName>
        <fullName evidence="1">Cation:proton antiporter</fullName>
    </submittedName>
</protein>